<name>A0A3R9F6V0_9VIBR</name>
<reference evidence="1 2" key="1">
    <citation type="submission" date="2018-12" db="EMBL/GenBank/DDBJ databases">
        <title>Genomic taxonomy of the Vibrionaceae family.</title>
        <authorList>
            <person name="Gomez-Gil B."/>
            <person name="Enciso-Ibarra K."/>
        </authorList>
    </citation>
    <scope>NUCLEOTIDE SEQUENCE [LARGE SCALE GENOMIC DNA]</scope>
    <source>
        <strain evidence="1 2">CAIM 594</strain>
    </source>
</reference>
<evidence type="ECO:0000313" key="2">
    <source>
        <dbReference type="Proteomes" id="UP000269041"/>
    </source>
</evidence>
<accession>A0A3R9F6V0</accession>
<gene>
    <name evidence="1" type="ORF">EJA03_14610</name>
</gene>
<dbReference type="EMBL" id="RSFA01000073">
    <property type="protein sequence ID" value="RSD30297.1"/>
    <property type="molecule type" value="Genomic_DNA"/>
</dbReference>
<comment type="caution">
    <text evidence="1">The sequence shown here is derived from an EMBL/GenBank/DDBJ whole genome shotgun (WGS) entry which is preliminary data.</text>
</comment>
<keyword evidence="2" id="KW-1185">Reference proteome</keyword>
<dbReference type="RefSeq" id="WP_125322473.1">
    <property type="nucleotide sequence ID" value="NZ_AP024890.1"/>
</dbReference>
<proteinExistence type="predicted"/>
<dbReference type="AlphaFoldDB" id="A0A3R9F6V0"/>
<evidence type="ECO:0000313" key="1">
    <source>
        <dbReference type="EMBL" id="RSD30297.1"/>
    </source>
</evidence>
<dbReference type="Proteomes" id="UP000269041">
    <property type="component" value="Unassembled WGS sequence"/>
</dbReference>
<organism evidence="1 2">
    <name type="scientific">Vibrio pectenicida</name>
    <dbReference type="NCBI Taxonomy" id="62763"/>
    <lineage>
        <taxon>Bacteria</taxon>
        <taxon>Pseudomonadati</taxon>
        <taxon>Pseudomonadota</taxon>
        <taxon>Gammaproteobacteria</taxon>
        <taxon>Vibrionales</taxon>
        <taxon>Vibrionaceae</taxon>
        <taxon>Vibrio</taxon>
    </lineage>
</organism>
<dbReference type="OrthoDB" id="6455282at2"/>
<sequence>MKTYKKRHQKLLHHCLTQRQLSQDSFLVLTSLSDEEVYLWLSSNVGQVRQIVMTLGYLVEYQLHRSTRNSKALLDIRSILEQRMCLWSDAAGIQSVPQNMNSLQLGLLMLAHYNKRLAILWSIRLGIDIPSKPLSTSSPYRLSNVVHQVLVPILVQSDAI</sequence>
<protein>
    <submittedName>
        <fullName evidence="1">Uncharacterized protein</fullName>
    </submittedName>
</protein>